<comment type="caution">
    <text evidence="9">The sequence shown here is derived from an EMBL/GenBank/DDBJ whole genome shotgun (WGS) entry which is preliminary data.</text>
</comment>
<dbReference type="GO" id="GO:0005789">
    <property type="term" value="C:endoplasmic reticulum membrane"/>
    <property type="evidence" value="ECO:0007669"/>
    <property type="project" value="InterPro"/>
</dbReference>
<proteinExistence type="inferred from homology"/>
<dbReference type="InterPro" id="IPR013783">
    <property type="entry name" value="Ig-like_fold"/>
</dbReference>
<dbReference type="Gene3D" id="2.60.40.10">
    <property type="entry name" value="Immunoglobulins"/>
    <property type="match status" value="1"/>
</dbReference>
<keyword evidence="6" id="KW-0963">Cytoplasm</keyword>
<dbReference type="AlphaFoldDB" id="A0A8S9ZV88"/>
<dbReference type="PANTHER" id="PTHR10809:SF6">
    <property type="entry name" value="AT11025P-RELATED"/>
    <property type="match status" value="1"/>
</dbReference>
<evidence type="ECO:0000256" key="3">
    <source>
        <dbReference type="ARBA" id="ARBA00022692"/>
    </source>
</evidence>
<evidence type="ECO:0000313" key="9">
    <source>
        <dbReference type="EMBL" id="KAF7637475.1"/>
    </source>
</evidence>
<organism evidence="9 10">
    <name type="scientific">Meloidogyne graminicola</name>
    <dbReference type="NCBI Taxonomy" id="189291"/>
    <lineage>
        <taxon>Eukaryota</taxon>
        <taxon>Metazoa</taxon>
        <taxon>Ecdysozoa</taxon>
        <taxon>Nematoda</taxon>
        <taxon>Chromadorea</taxon>
        <taxon>Rhabditida</taxon>
        <taxon>Tylenchina</taxon>
        <taxon>Tylenchomorpha</taxon>
        <taxon>Tylenchoidea</taxon>
        <taxon>Meloidogynidae</taxon>
        <taxon>Meloidogyninae</taxon>
        <taxon>Meloidogyne</taxon>
    </lineage>
</organism>
<evidence type="ECO:0000256" key="5">
    <source>
        <dbReference type="ARBA" id="ARBA00023136"/>
    </source>
</evidence>
<dbReference type="InterPro" id="IPR016763">
    <property type="entry name" value="VAP"/>
</dbReference>
<keyword evidence="10" id="KW-1185">Reference proteome</keyword>
<dbReference type="GO" id="GO:0033149">
    <property type="term" value="F:FFAT motif binding"/>
    <property type="evidence" value="ECO:0007669"/>
    <property type="project" value="TreeGrafter"/>
</dbReference>
<evidence type="ECO:0000256" key="1">
    <source>
        <dbReference type="ARBA" id="ARBA00004211"/>
    </source>
</evidence>
<dbReference type="OrthoDB" id="264603at2759"/>
<dbReference type="PROSITE" id="PS50202">
    <property type="entry name" value="MSP"/>
    <property type="match status" value="1"/>
</dbReference>
<dbReference type="PANTHER" id="PTHR10809">
    <property type="entry name" value="VESICLE-ASSOCIATED MEMBRANE PROTEIN-ASSOCIATED PROTEIN"/>
    <property type="match status" value="1"/>
</dbReference>
<evidence type="ECO:0000259" key="8">
    <source>
        <dbReference type="PROSITE" id="PS50202"/>
    </source>
</evidence>
<dbReference type="InterPro" id="IPR008962">
    <property type="entry name" value="PapD-like_sf"/>
</dbReference>
<dbReference type="GO" id="GO:0061817">
    <property type="term" value="P:endoplasmic reticulum-plasma membrane tethering"/>
    <property type="evidence" value="ECO:0007669"/>
    <property type="project" value="TreeGrafter"/>
</dbReference>
<comment type="function">
    <text evidence="6">Central component in molecular interactions underlying sperm crawling. Forms an extensive filament system that extends from sperm villipoda, along the leading edge of the pseudopod.</text>
</comment>
<gene>
    <name evidence="9" type="ORF">Mgra_00002994</name>
</gene>
<dbReference type="Pfam" id="PF00635">
    <property type="entry name" value="Motile_Sperm"/>
    <property type="match status" value="1"/>
</dbReference>
<dbReference type="InterPro" id="IPR000535">
    <property type="entry name" value="MSP_dom"/>
</dbReference>
<reference evidence="9" key="1">
    <citation type="journal article" date="2020" name="Ecol. Evol.">
        <title>Genome structure and content of the rice root-knot nematode (Meloidogyne graminicola).</title>
        <authorList>
            <person name="Phan N.T."/>
            <person name="Danchin E.G.J."/>
            <person name="Klopp C."/>
            <person name="Perfus-Barbeoch L."/>
            <person name="Kozlowski D.K."/>
            <person name="Koutsovoulos G.D."/>
            <person name="Lopez-Roques C."/>
            <person name="Bouchez O."/>
            <person name="Zahm M."/>
            <person name="Besnard G."/>
            <person name="Bellafiore S."/>
        </authorList>
    </citation>
    <scope>NUCLEOTIDE SEQUENCE</scope>
    <source>
        <strain evidence="9">VN-18</strain>
    </source>
</reference>
<keyword evidence="6" id="KW-0206">Cytoskeleton</keyword>
<dbReference type="EMBL" id="JABEBT010000019">
    <property type="protein sequence ID" value="KAF7637475.1"/>
    <property type="molecule type" value="Genomic_DNA"/>
</dbReference>
<accession>A0A8S9ZV88</accession>
<protein>
    <recommendedName>
        <fullName evidence="6">Major sperm protein</fullName>
    </recommendedName>
</protein>
<keyword evidence="5" id="KW-0472">Membrane</keyword>
<dbReference type="SUPFAM" id="SSF49354">
    <property type="entry name" value="PapD-like"/>
    <property type="match status" value="1"/>
</dbReference>
<name>A0A8S9ZV88_9BILA</name>
<evidence type="ECO:0000256" key="6">
    <source>
        <dbReference type="RuleBase" id="RU003425"/>
    </source>
</evidence>
<keyword evidence="3" id="KW-0812">Transmembrane</keyword>
<comment type="subcellular location">
    <subcellularLocation>
        <location evidence="1">Membrane</location>
        <topology evidence="1">Single-pass type IV membrane protein</topology>
    </subcellularLocation>
</comment>
<feature type="domain" description="MSP" evidence="8">
    <location>
        <begin position="7"/>
        <end position="128"/>
    </location>
</feature>
<comment type="similarity">
    <text evidence="2">Belongs to the VAMP-associated protein (VAP) (TC 9.B.17) family.</text>
</comment>
<dbReference type="GO" id="GO:0090158">
    <property type="term" value="P:endoplasmic reticulum membrane organization"/>
    <property type="evidence" value="ECO:0007669"/>
    <property type="project" value="TreeGrafter"/>
</dbReference>
<feature type="region of interest" description="Disordered" evidence="7">
    <location>
        <begin position="251"/>
        <end position="270"/>
    </location>
</feature>
<evidence type="ECO:0000256" key="7">
    <source>
        <dbReference type="SAM" id="MobiDB-lite"/>
    </source>
</evidence>
<sequence length="286" mass="32093">MIHGHPTLVFEPSEELVFRDKLGHVTGVQLIIKNKNLEEIYFKVKSTASKFYSVRPSSGTIKPHGQVKVVIQPHDDSVKALDVIEENNHRFMIQSSFVDTKAPKTAEDFWQNLDKSKIPVTTAKLHVRVKRLEPSSSNEAINGSKFEHKQGLVDQHEAFALAHFHVQNGAKENAKATNSGKNVKYDHVNKIKDDALNNITPVIPLVRNASINETIGLEEPAKEKQNVKNVQTNVTQTKEFVAIGKEVQVDNKEVNNSPKNESKLKESPTKPIINNEVMVETEEIEV</sequence>
<keyword evidence="4" id="KW-1133">Transmembrane helix</keyword>
<evidence type="ECO:0000256" key="4">
    <source>
        <dbReference type="ARBA" id="ARBA00022989"/>
    </source>
</evidence>
<dbReference type="Proteomes" id="UP000605970">
    <property type="component" value="Unassembled WGS sequence"/>
</dbReference>
<evidence type="ECO:0000256" key="2">
    <source>
        <dbReference type="ARBA" id="ARBA00008932"/>
    </source>
</evidence>
<evidence type="ECO:0000313" key="10">
    <source>
        <dbReference type="Proteomes" id="UP000605970"/>
    </source>
</evidence>
<dbReference type="GO" id="GO:0005886">
    <property type="term" value="C:plasma membrane"/>
    <property type="evidence" value="ECO:0007669"/>
    <property type="project" value="TreeGrafter"/>
</dbReference>